<dbReference type="InterPro" id="IPR008859">
    <property type="entry name" value="Thrombospondin_C"/>
</dbReference>
<dbReference type="PROSITE" id="PS51236">
    <property type="entry name" value="TSP_CTER"/>
    <property type="match status" value="1"/>
</dbReference>
<evidence type="ECO:0000313" key="4">
    <source>
        <dbReference type="EMBL" id="KAJ8298967.1"/>
    </source>
</evidence>
<dbReference type="PANTHER" id="PTHR10199">
    <property type="entry name" value="THROMBOSPONDIN"/>
    <property type="match status" value="1"/>
</dbReference>
<dbReference type="EMBL" id="JARBDR010000921">
    <property type="protein sequence ID" value="KAJ8298967.1"/>
    <property type="molecule type" value="Genomic_DNA"/>
</dbReference>
<dbReference type="PANTHER" id="PTHR10199:SF110">
    <property type="entry name" value="TSP C-TERMINAL DOMAIN-CONTAINING PROTEIN"/>
    <property type="match status" value="1"/>
</dbReference>
<protein>
    <recommendedName>
        <fullName evidence="3">TSP C-terminal domain-containing protein</fullName>
    </recommendedName>
</protein>
<dbReference type="InterPro" id="IPR006558">
    <property type="entry name" value="LamG-like"/>
</dbReference>
<evidence type="ECO:0000259" key="3">
    <source>
        <dbReference type="PROSITE" id="PS51236"/>
    </source>
</evidence>
<dbReference type="Pfam" id="PF05735">
    <property type="entry name" value="TSP_C"/>
    <property type="match status" value="1"/>
</dbReference>
<feature type="domain" description="TSP C-terminal" evidence="3">
    <location>
        <begin position="25"/>
        <end position="252"/>
    </location>
</feature>
<dbReference type="SUPFAM" id="SSF49899">
    <property type="entry name" value="Concanavalin A-like lectins/glucanases"/>
    <property type="match status" value="2"/>
</dbReference>
<dbReference type="Gene3D" id="2.60.120.200">
    <property type="match status" value="2"/>
</dbReference>
<evidence type="ECO:0000256" key="2">
    <source>
        <dbReference type="ARBA" id="ARBA00023157"/>
    </source>
</evidence>
<organism evidence="4 5">
    <name type="scientific">Tegillarca granosa</name>
    <name type="common">Malaysian cockle</name>
    <name type="synonym">Anadara granosa</name>
    <dbReference type="NCBI Taxonomy" id="220873"/>
    <lineage>
        <taxon>Eukaryota</taxon>
        <taxon>Metazoa</taxon>
        <taxon>Spiralia</taxon>
        <taxon>Lophotrochozoa</taxon>
        <taxon>Mollusca</taxon>
        <taxon>Bivalvia</taxon>
        <taxon>Autobranchia</taxon>
        <taxon>Pteriomorphia</taxon>
        <taxon>Arcoida</taxon>
        <taxon>Arcoidea</taxon>
        <taxon>Arcidae</taxon>
        <taxon>Tegillarca</taxon>
    </lineage>
</organism>
<dbReference type="InterPro" id="IPR013320">
    <property type="entry name" value="ConA-like_dom_sf"/>
</dbReference>
<evidence type="ECO:0000313" key="5">
    <source>
        <dbReference type="Proteomes" id="UP001217089"/>
    </source>
</evidence>
<name>A0ABQ9E514_TEGGR</name>
<dbReference type="SMART" id="SM00560">
    <property type="entry name" value="LamGL"/>
    <property type="match status" value="1"/>
</dbReference>
<accession>A0ABQ9E514</accession>
<reference evidence="4 5" key="1">
    <citation type="submission" date="2022-12" db="EMBL/GenBank/DDBJ databases">
        <title>Chromosome-level genome of Tegillarca granosa.</title>
        <authorList>
            <person name="Kim J."/>
        </authorList>
    </citation>
    <scope>NUCLEOTIDE SEQUENCE [LARGE SCALE GENOMIC DNA]</scope>
    <source>
        <strain evidence="4">Teg-2019</strain>
        <tissue evidence="4">Adductor muscle</tissue>
    </source>
</reference>
<dbReference type="Proteomes" id="UP001217089">
    <property type="component" value="Unassembled WGS sequence"/>
</dbReference>
<proteinExistence type="predicted"/>
<keyword evidence="5" id="KW-1185">Reference proteome</keyword>
<sequence>MDKDGVIDRLDACPKNKFLSESTFKPYISLDLNPSLTTEAAPNWELRHNGREIRQHATTSKPVALIVDRYFDNVVYTGTTYAADDSCYGYIGFIFGYQSSKRYYLVSWRHRHLNIDGEAGVRGVQLRLVNSYYLPSTTTYAKSLFYSNDVTSYTKLLWQDPNLKGWECRVSYRWFLYHSPSIGFINILKHAGIFLNNYNFRVVVKGENESLIADSNYLYDTAINGGRLGVFAFNQSGVTWSNLKTECHDRLNYAISLNGSSYGAMSTISSYGIQGSFTIEMWINLPTNYTMSKQPLVCTNDSTLCVYIENGNLRCKVGSTLVKGSTTLTAQTWTHVLARYNAQEAVLTLYVNGVRYGKNGEVFDVTETYLEPSALLFLGTDKTNYFDGYIDELRIYNVQIPDVDIDYHWQQLGLEREYNIYTVTGHYTMDNNTESEYLISNSHPYQCKKQYFKCAL</sequence>
<evidence type="ECO:0000256" key="1">
    <source>
        <dbReference type="ARBA" id="ARBA00022729"/>
    </source>
</evidence>
<keyword evidence="2" id="KW-1015">Disulfide bond</keyword>
<keyword evidence="1" id="KW-0732">Signal</keyword>
<comment type="caution">
    <text evidence="4">The sequence shown here is derived from an EMBL/GenBank/DDBJ whole genome shotgun (WGS) entry which is preliminary data.</text>
</comment>
<dbReference type="Pfam" id="PF13385">
    <property type="entry name" value="Laminin_G_3"/>
    <property type="match status" value="1"/>
</dbReference>
<gene>
    <name evidence="4" type="ORF">KUTeg_023027</name>
</gene>